<dbReference type="EMBL" id="VSSQ01064604">
    <property type="protein sequence ID" value="MPN17465.1"/>
    <property type="molecule type" value="Genomic_DNA"/>
</dbReference>
<name>A0A645FSN3_9ZZZZ</name>
<gene>
    <name evidence="2" type="ORF">SDC9_164818</name>
</gene>
<accession>A0A645FSN3</accession>
<dbReference type="InterPro" id="IPR049794">
    <property type="entry name" value="DrmE"/>
</dbReference>
<dbReference type="NCBIfam" id="NF038316">
    <property type="entry name" value="DrmE_fam"/>
    <property type="match status" value="1"/>
</dbReference>
<evidence type="ECO:0000259" key="1">
    <source>
        <dbReference type="Pfam" id="PF24957"/>
    </source>
</evidence>
<sequence>MIDPESLDTGNFIVVREASKDIIRELADEILSNSGMAESCELAAKWKDALEMEGLFSDADEICRKIQSAGCRKNIFTIRQWIKNEDRIIPQDKEDLKYIAIATEDAVLAEKLDEVYEAGKNVQRAHIRAGQALSERLKQQVAEKLTASGIDPYNIWDPITLYIEGIGNVKILKVIDKGSIICVDALNVNRIIEES</sequence>
<dbReference type="InterPro" id="IPR056666">
    <property type="entry name" value="DrmE_C"/>
</dbReference>
<evidence type="ECO:0000313" key="2">
    <source>
        <dbReference type="EMBL" id="MPN17465.1"/>
    </source>
</evidence>
<comment type="caution">
    <text evidence="2">The sequence shown here is derived from an EMBL/GenBank/DDBJ whole genome shotgun (WGS) entry which is preliminary data.</text>
</comment>
<organism evidence="2">
    <name type="scientific">bioreactor metagenome</name>
    <dbReference type="NCBI Taxonomy" id="1076179"/>
    <lineage>
        <taxon>unclassified sequences</taxon>
        <taxon>metagenomes</taxon>
        <taxon>ecological metagenomes</taxon>
    </lineage>
</organism>
<feature type="domain" description="DISARM protein DrmE C-terminal" evidence="1">
    <location>
        <begin position="7"/>
        <end position="141"/>
    </location>
</feature>
<reference evidence="2" key="1">
    <citation type="submission" date="2019-08" db="EMBL/GenBank/DDBJ databases">
        <authorList>
            <person name="Kucharzyk K."/>
            <person name="Murdoch R.W."/>
            <person name="Higgins S."/>
            <person name="Loffler F."/>
        </authorList>
    </citation>
    <scope>NUCLEOTIDE SEQUENCE</scope>
</reference>
<dbReference type="Pfam" id="PF24957">
    <property type="entry name" value="DrmE_C"/>
    <property type="match status" value="1"/>
</dbReference>
<proteinExistence type="predicted"/>
<protein>
    <recommendedName>
        <fullName evidence="1">DISARM protein DrmE C-terminal domain-containing protein</fullName>
    </recommendedName>
</protein>
<dbReference type="AlphaFoldDB" id="A0A645FSN3"/>